<keyword evidence="3 5" id="KW-1133">Transmembrane helix</keyword>
<name>A0A806FK12_BIFAN</name>
<dbReference type="AlphaFoldDB" id="A0A806FK12"/>
<dbReference type="SUPFAM" id="SSF90123">
    <property type="entry name" value="ABC transporter transmembrane region"/>
    <property type="match status" value="1"/>
</dbReference>
<reference evidence="6 7" key="1">
    <citation type="journal article" date="2011" name="J. Bacteriol.">
        <title>Genome Sequence of the Probiotic Strain Bifidobacterium animalis subsp. lactis CNCM I-2494.</title>
        <authorList>
            <person name="Chervaux C."/>
            <person name="Grimaldi C."/>
            <person name="Bolotin A."/>
            <person name="Quinquis B."/>
            <person name="Legrain-Raspaud S."/>
            <person name="van Hylckama Vlieg J.E."/>
            <person name="Denariaz G."/>
            <person name="Smokvina T."/>
        </authorList>
    </citation>
    <scope>NUCLEOTIDE SEQUENCE [LARGE SCALE GENOMIC DNA]</scope>
    <source>
        <strain evidence="6 7">CNCM I-2494</strain>
    </source>
</reference>
<sequence>MALTHVLMAADVVGALLVPTLAARLLDKGTAAMSFHAMTVTALQMIAASLDMSVFDFRQLGTASMVTRTMSDVVNIQVAITDVIMMMLPVPFIFVVALTFAFSLDTVLDNEANNLSVGQRQLLTIARVFLADPACSFSMRRQARWTPARSRRLQRRWTR</sequence>
<feature type="transmembrane region" description="Helical" evidence="5">
    <location>
        <begin position="76"/>
        <end position="102"/>
    </location>
</feature>
<evidence type="ECO:0000256" key="4">
    <source>
        <dbReference type="ARBA" id="ARBA00023136"/>
    </source>
</evidence>
<dbReference type="InterPro" id="IPR027417">
    <property type="entry name" value="P-loop_NTPase"/>
</dbReference>
<dbReference type="KEGG" id="bnm:BALAC2494_00222"/>
<organism evidence="6 7">
    <name type="scientific">Bifidobacterium animalis subsp. lactis CNCM I-2494</name>
    <dbReference type="NCBI Taxonomy" id="1042403"/>
    <lineage>
        <taxon>Bacteria</taxon>
        <taxon>Bacillati</taxon>
        <taxon>Actinomycetota</taxon>
        <taxon>Actinomycetes</taxon>
        <taxon>Bifidobacteriales</taxon>
        <taxon>Bifidobacteriaceae</taxon>
        <taxon>Bifidobacterium</taxon>
    </lineage>
</organism>
<comment type="subcellular location">
    <subcellularLocation>
        <location evidence="1">Cell membrane</location>
        <topology evidence="1">Multi-pass membrane protein</topology>
    </subcellularLocation>
</comment>
<accession>A0A806FK12</accession>
<keyword evidence="2 5" id="KW-0812">Transmembrane</keyword>
<feature type="transmembrane region" description="Helical" evidence="5">
    <location>
        <begin position="32"/>
        <end position="55"/>
    </location>
</feature>
<gene>
    <name evidence="6" type="ORF">BALAC2494_00222</name>
</gene>
<evidence type="ECO:0000313" key="7">
    <source>
        <dbReference type="Proteomes" id="UP000008394"/>
    </source>
</evidence>
<dbReference type="Proteomes" id="UP000008394">
    <property type="component" value="Chromosome"/>
</dbReference>
<evidence type="ECO:0000256" key="1">
    <source>
        <dbReference type="ARBA" id="ARBA00004651"/>
    </source>
</evidence>
<dbReference type="SUPFAM" id="SSF52540">
    <property type="entry name" value="P-loop containing nucleoside triphosphate hydrolases"/>
    <property type="match status" value="1"/>
</dbReference>
<keyword evidence="4 5" id="KW-0472">Membrane</keyword>
<proteinExistence type="predicted"/>
<dbReference type="InterPro" id="IPR036640">
    <property type="entry name" value="ABC1_TM_sf"/>
</dbReference>
<evidence type="ECO:0000256" key="2">
    <source>
        <dbReference type="ARBA" id="ARBA00022692"/>
    </source>
</evidence>
<dbReference type="GO" id="GO:0005524">
    <property type="term" value="F:ATP binding"/>
    <property type="evidence" value="ECO:0007669"/>
    <property type="project" value="InterPro"/>
</dbReference>
<evidence type="ECO:0000313" key="6">
    <source>
        <dbReference type="EMBL" id="AEK30479.1"/>
    </source>
</evidence>
<protein>
    <submittedName>
        <fullName evidence="6">Hypothetical membrane associated protein</fullName>
    </submittedName>
</protein>
<dbReference type="GO" id="GO:0005886">
    <property type="term" value="C:plasma membrane"/>
    <property type="evidence" value="ECO:0007669"/>
    <property type="project" value="UniProtKB-SubCell"/>
</dbReference>
<dbReference type="Gene3D" id="3.40.50.300">
    <property type="entry name" value="P-loop containing nucleotide triphosphate hydrolases"/>
    <property type="match status" value="1"/>
</dbReference>
<dbReference type="EMBL" id="CP002915">
    <property type="protein sequence ID" value="AEK30479.1"/>
    <property type="molecule type" value="Genomic_DNA"/>
</dbReference>
<evidence type="ECO:0000256" key="5">
    <source>
        <dbReference type="SAM" id="Phobius"/>
    </source>
</evidence>
<evidence type="ECO:0000256" key="3">
    <source>
        <dbReference type="ARBA" id="ARBA00022989"/>
    </source>
</evidence>